<reference evidence="1 2" key="2">
    <citation type="journal article" date="2017" name="Front. Plant Sci.">
        <title>Gene Classification and Mining of Molecular Markers Useful in Red Clover (Trifolium pratense) Breeding.</title>
        <authorList>
            <person name="Istvanek J."/>
            <person name="Dluhosova J."/>
            <person name="Dluhos P."/>
            <person name="Patkova L."/>
            <person name="Nedelnik J."/>
            <person name="Repkova J."/>
        </authorList>
    </citation>
    <scope>NUCLEOTIDE SEQUENCE [LARGE SCALE GENOMIC DNA]</scope>
    <source>
        <strain evidence="2">cv. Tatra</strain>
        <tissue evidence="1">Young leaves</tissue>
    </source>
</reference>
<dbReference type="AlphaFoldDB" id="A0A2K3KJZ6"/>
<proteinExistence type="predicted"/>
<evidence type="ECO:0000313" key="1">
    <source>
        <dbReference type="EMBL" id="PNX66596.1"/>
    </source>
</evidence>
<organism evidence="1 2">
    <name type="scientific">Trifolium pratense</name>
    <name type="common">Red clover</name>
    <dbReference type="NCBI Taxonomy" id="57577"/>
    <lineage>
        <taxon>Eukaryota</taxon>
        <taxon>Viridiplantae</taxon>
        <taxon>Streptophyta</taxon>
        <taxon>Embryophyta</taxon>
        <taxon>Tracheophyta</taxon>
        <taxon>Spermatophyta</taxon>
        <taxon>Magnoliopsida</taxon>
        <taxon>eudicotyledons</taxon>
        <taxon>Gunneridae</taxon>
        <taxon>Pentapetalae</taxon>
        <taxon>rosids</taxon>
        <taxon>fabids</taxon>
        <taxon>Fabales</taxon>
        <taxon>Fabaceae</taxon>
        <taxon>Papilionoideae</taxon>
        <taxon>50 kb inversion clade</taxon>
        <taxon>NPAAA clade</taxon>
        <taxon>Hologalegina</taxon>
        <taxon>IRL clade</taxon>
        <taxon>Trifolieae</taxon>
        <taxon>Trifolium</taxon>
    </lineage>
</organism>
<sequence length="37" mass="3874">GKVTLALMSILAPTHGTFLTRLVTNGSSSYPGKLRQG</sequence>
<accession>A0A2K3KJZ6</accession>
<protein>
    <submittedName>
        <fullName evidence="1">Uncharacterized protein</fullName>
    </submittedName>
</protein>
<dbReference type="Proteomes" id="UP000236291">
    <property type="component" value="Unassembled WGS sequence"/>
</dbReference>
<gene>
    <name evidence="1" type="ORF">L195_g063126</name>
</gene>
<dbReference type="EMBL" id="ASHM01195820">
    <property type="protein sequence ID" value="PNX66596.1"/>
    <property type="molecule type" value="Genomic_DNA"/>
</dbReference>
<name>A0A2K3KJZ6_TRIPR</name>
<feature type="non-terminal residue" evidence="1">
    <location>
        <position position="1"/>
    </location>
</feature>
<comment type="caution">
    <text evidence="1">The sequence shown here is derived from an EMBL/GenBank/DDBJ whole genome shotgun (WGS) entry which is preliminary data.</text>
</comment>
<reference evidence="1 2" key="1">
    <citation type="journal article" date="2014" name="Am. J. Bot.">
        <title>Genome assembly and annotation for red clover (Trifolium pratense; Fabaceae).</title>
        <authorList>
            <person name="Istvanek J."/>
            <person name="Jaros M."/>
            <person name="Krenek A."/>
            <person name="Repkova J."/>
        </authorList>
    </citation>
    <scope>NUCLEOTIDE SEQUENCE [LARGE SCALE GENOMIC DNA]</scope>
    <source>
        <strain evidence="2">cv. Tatra</strain>
        <tissue evidence="1">Young leaves</tissue>
    </source>
</reference>
<evidence type="ECO:0000313" key="2">
    <source>
        <dbReference type="Proteomes" id="UP000236291"/>
    </source>
</evidence>